<reference evidence="2" key="2">
    <citation type="submission" date="2023-05" db="EMBL/GenBank/DDBJ databases">
        <authorList>
            <consortium name="Lawrence Berkeley National Laboratory"/>
            <person name="Steindorff A."/>
            <person name="Hensen N."/>
            <person name="Bonometti L."/>
            <person name="Westerberg I."/>
            <person name="Brannstrom I.O."/>
            <person name="Guillou S."/>
            <person name="Cros-Aarteil S."/>
            <person name="Calhoun S."/>
            <person name="Haridas S."/>
            <person name="Kuo A."/>
            <person name="Mondo S."/>
            <person name="Pangilinan J."/>
            <person name="Riley R."/>
            <person name="Labutti K."/>
            <person name="Andreopoulos B."/>
            <person name="Lipzen A."/>
            <person name="Chen C."/>
            <person name="Yanf M."/>
            <person name="Daum C."/>
            <person name="Ng V."/>
            <person name="Clum A."/>
            <person name="Ohm R."/>
            <person name="Martin F."/>
            <person name="Silar P."/>
            <person name="Natvig D."/>
            <person name="Lalanne C."/>
            <person name="Gautier V."/>
            <person name="Ament-Velasquez S.L."/>
            <person name="Kruys A."/>
            <person name="Hutchinson M.I."/>
            <person name="Powell A.J."/>
            <person name="Barry K."/>
            <person name="Miller A.N."/>
            <person name="Grigoriev I.V."/>
            <person name="Debuchy R."/>
            <person name="Gladieux P."/>
            <person name="Thoren M.H."/>
            <person name="Johannesson H."/>
        </authorList>
    </citation>
    <scope>NUCLEOTIDE SEQUENCE</scope>
    <source>
        <strain evidence="2">CBS 141.50</strain>
    </source>
</reference>
<evidence type="ECO:0000313" key="2">
    <source>
        <dbReference type="EMBL" id="KAK4145737.1"/>
    </source>
</evidence>
<accession>A0AAN6V6P0</accession>
<dbReference type="EMBL" id="MU853566">
    <property type="protein sequence ID" value="KAK4145737.1"/>
    <property type="molecule type" value="Genomic_DNA"/>
</dbReference>
<dbReference type="InterPro" id="IPR002575">
    <property type="entry name" value="Aminoglycoside_PTrfase"/>
</dbReference>
<gene>
    <name evidence="2" type="ORF">C8A04DRAFT_10339</name>
</gene>
<feature type="domain" description="Aminoglycoside phosphotransferase" evidence="1">
    <location>
        <begin position="134"/>
        <end position="188"/>
    </location>
</feature>
<reference evidence="2" key="1">
    <citation type="journal article" date="2023" name="Mol. Phylogenet. Evol.">
        <title>Genome-scale phylogeny and comparative genomics of the fungal order Sordariales.</title>
        <authorList>
            <person name="Hensen N."/>
            <person name="Bonometti L."/>
            <person name="Westerberg I."/>
            <person name="Brannstrom I.O."/>
            <person name="Guillou S."/>
            <person name="Cros-Aarteil S."/>
            <person name="Calhoun S."/>
            <person name="Haridas S."/>
            <person name="Kuo A."/>
            <person name="Mondo S."/>
            <person name="Pangilinan J."/>
            <person name="Riley R."/>
            <person name="LaButti K."/>
            <person name="Andreopoulos B."/>
            <person name="Lipzen A."/>
            <person name="Chen C."/>
            <person name="Yan M."/>
            <person name="Daum C."/>
            <person name="Ng V."/>
            <person name="Clum A."/>
            <person name="Steindorff A."/>
            <person name="Ohm R.A."/>
            <person name="Martin F."/>
            <person name="Silar P."/>
            <person name="Natvig D.O."/>
            <person name="Lalanne C."/>
            <person name="Gautier V."/>
            <person name="Ament-Velasquez S.L."/>
            <person name="Kruys A."/>
            <person name="Hutchinson M.I."/>
            <person name="Powell A.J."/>
            <person name="Barry K."/>
            <person name="Miller A.N."/>
            <person name="Grigoriev I.V."/>
            <person name="Debuchy R."/>
            <person name="Gladieux P."/>
            <person name="Hiltunen Thoren M."/>
            <person name="Johannesson H."/>
        </authorList>
    </citation>
    <scope>NUCLEOTIDE SEQUENCE</scope>
    <source>
        <strain evidence="2">CBS 141.50</strain>
    </source>
</reference>
<dbReference type="InterPro" id="IPR011009">
    <property type="entry name" value="Kinase-like_dom_sf"/>
</dbReference>
<dbReference type="InterPro" id="IPR051678">
    <property type="entry name" value="AGP_Transferase"/>
</dbReference>
<dbReference type="PANTHER" id="PTHR21310:SF39">
    <property type="entry name" value="AMINOGLYCOSIDE PHOSPHOTRANSFERASE DOMAIN-CONTAINING PROTEIN"/>
    <property type="match status" value="1"/>
</dbReference>
<evidence type="ECO:0000313" key="3">
    <source>
        <dbReference type="Proteomes" id="UP001302676"/>
    </source>
</evidence>
<keyword evidence="3" id="KW-1185">Reference proteome</keyword>
<comment type="caution">
    <text evidence="2">The sequence shown here is derived from an EMBL/GenBank/DDBJ whole genome shotgun (WGS) entry which is preliminary data.</text>
</comment>
<dbReference type="AlphaFoldDB" id="A0AAN6V6P0"/>
<dbReference type="SUPFAM" id="SSF56112">
    <property type="entry name" value="Protein kinase-like (PK-like)"/>
    <property type="match status" value="1"/>
</dbReference>
<proteinExistence type="predicted"/>
<sequence length="248" mass="28675">DAKLALLQAAALGIPVPIIKKVIPCETGFELIQTRIHGQDLMDVWPSIGLFQTIHIALQLRWIVRRMRSVTRSTAGSLGTGICRSFFLDNDAYGIPNHASPTMTSYIVNFWHNHKSFRKEASKTAEEHRESCPEPTTPEELAFTHHDLVPRNIMIENKTEKLWVVDWDFAGFYPPCFEHAAMHNFILPPEWPWFARWRWRVVVWITTGLHRGKLAMLERMRSRSIRFPASRRFNIKAGATECTKEVKN</sequence>
<organism evidence="2 3">
    <name type="scientific">Dichotomopilus funicola</name>
    <dbReference type="NCBI Taxonomy" id="1934379"/>
    <lineage>
        <taxon>Eukaryota</taxon>
        <taxon>Fungi</taxon>
        <taxon>Dikarya</taxon>
        <taxon>Ascomycota</taxon>
        <taxon>Pezizomycotina</taxon>
        <taxon>Sordariomycetes</taxon>
        <taxon>Sordariomycetidae</taxon>
        <taxon>Sordariales</taxon>
        <taxon>Chaetomiaceae</taxon>
        <taxon>Dichotomopilus</taxon>
    </lineage>
</organism>
<dbReference type="Proteomes" id="UP001302676">
    <property type="component" value="Unassembled WGS sequence"/>
</dbReference>
<dbReference type="Pfam" id="PF01636">
    <property type="entry name" value="APH"/>
    <property type="match status" value="1"/>
</dbReference>
<dbReference type="GeneID" id="87813155"/>
<name>A0AAN6V6P0_9PEZI</name>
<dbReference type="PANTHER" id="PTHR21310">
    <property type="entry name" value="AMINOGLYCOSIDE PHOSPHOTRANSFERASE-RELATED-RELATED"/>
    <property type="match status" value="1"/>
</dbReference>
<evidence type="ECO:0000259" key="1">
    <source>
        <dbReference type="Pfam" id="PF01636"/>
    </source>
</evidence>
<feature type="non-terminal residue" evidence="2">
    <location>
        <position position="1"/>
    </location>
</feature>
<protein>
    <recommendedName>
        <fullName evidence="1">Aminoglycoside phosphotransferase domain-containing protein</fullName>
    </recommendedName>
</protein>
<dbReference type="Gene3D" id="3.90.1200.10">
    <property type="match status" value="1"/>
</dbReference>
<dbReference type="RefSeq" id="XP_062639108.1">
    <property type="nucleotide sequence ID" value="XM_062776542.1"/>
</dbReference>